<feature type="transmembrane region" description="Helical" evidence="7">
    <location>
        <begin position="235"/>
        <end position="260"/>
    </location>
</feature>
<keyword evidence="6 7" id="KW-0472">Membrane</keyword>
<dbReference type="Pfam" id="PF06808">
    <property type="entry name" value="DctM"/>
    <property type="match status" value="1"/>
</dbReference>
<dbReference type="EMBL" id="CP042344">
    <property type="protein sequence ID" value="QEA14234.1"/>
    <property type="molecule type" value="Genomic_DNA"/>
</dbReference>
<dbReference type="GO" id="GO:0022857">
    <property type="term" value="F:transmembrane transporter activity"/>
    <property type="evidence" value="ECO:0007669"/>
    <property type="project" value="UniProtKB-UniRule"/>
</dbReference>
<comment type="subcellular location">
    <subcellularLocation>
        <location evidence="1 7">Cell inner membrane</location>
        <topology evidence="1 7">Multi-pass membrane protein</topology>
    </subcellularLocation>
</comment>
<dbReference type="KEGG" id="cof:FOZ74_15020"/>
<keyword evidence="10" id="KW-1185">Reference proteome</keyword>
<dbReference type="PANTHER" id="PTHR33362">
    <property type="entry name" value="SIALIC ACID TRAP TRANSPORTER PERMEASE PROTEIN SIAT-RELATED"/>
    <property type="match status" value="1"/>
</dbReference>
<evidence type="ECO:0000256" key="1">
    <source>
        <dbReference type="ARBA" id="ARBA00004429"/>
    </source>
</evidence>
<gene>
    <name evidence="9" type="ORF">FOZ74_15020</name>
</gene>
<keyword evidence="4 7" id="KW-0812">Transmembrane</keyword>
<evidence type="ECO:0000256" key="2">
    <source>
        <dbReference type="ARBA" id="ARBA00022475"/>
    </source>
</evidence>
<feature type="transmembrane region" description="Helical" evidence="7">
    <location>
        <begin position="190"/>
        <end position="215"/>
    </location>
</feature>
<dbReference type="GO" id="GO:0005886">
    <property type="term" value="C:plasma membrane"/>
    <property type="evidence" value="ECO:0007669"/>
    <property type="project" value="UniProtKB-SubCell"/>
</dbReference>
<dbReference type="PANTHER" id="PTHR33362:SF7">
    <property type="entry name" value="SLL1103 PROTEIN"/>
    <property type="match status" value="1"/>
</dbReference>
<evidence type="ECO:0000256" key="5">
    <source>
        <dbReference type="ARBA" id="ARBA00022989"/>
    </source>
</evidence>
<keyword evidence="5 7" id="KW-1133">Transmembrane helix</keyword>
<evidence type="ECO:0000256" key="6">
    <source>
        <dbReference type="ARBA" id="ARBA00023136"/>
    </source>
</evidence>
<dbReference type="NCBIfam" id="TIGR00786">
    <property type="entry name" value="dctM"/>
    <property type="match status" value="1"/>
</dbReference>
<keyword evidence="7" id="KW-0813">Transport</keyword>
<dbReference type="AlphaFoldDB" id="A0A5B8RZG2"/>
<evidence type="ECO:0000256" key="3">
    <source>
        <dbReference type="ARBA" id="ARBA00022519"/>
    </source>
</evidence>
<feature type="transmembrane region" description="Helical" evidence="7">
    <location>
        <begin position="101"/>
        <end position="124"/>
    </location>
</feature>
<reference evidence="9 10" key="1">
    <citation type="submission" date="2019-07" db="EMBL/GenBank/DDBJ databases">
        <title>Complete genome sequence of Comamonas sp. NLF 7-7 isolated from livestock.</title>
        <authorList>
            <person name="Kim D.H."/>
            <person name="Kim J.G."/>
        </authorList>
    </citation>
    <scope>NUCLEOTIDE SEQUENCE [LARGE SCALE GENOMIC DNA]</scope>
    <source>
        <strain evidence="9 10">NLF 7-7</strain>
    </source>
</reference>
<dbReference type="InterPro" id="IPR010656">
    <property type="entry name" value="DctM"/>
</dbReference>
<feature type="domain" description="TRAP C4-dicarboxylate transport system permease DctM subunit" evidence="8">
    <location>
        <begin position="13"/>
        <end position="443"/>
    </location>
</feature>
<feature type="transmembrane region" description="Helical" evidence="7">
    <location>
        <begin position="159"/>
        <end position="178"/>
    </location>
</feature>
<feature type="transmembrane region" description="Helical" evidence="7">
    <location>
        <begin position="130"/>
        <end position="147"/>
    </location>
</feature>
<dbReference type="Proteomes" id="UP000321199">
    <property type="component" value="Chromosome"/>
</dbReference>
<feature type="transmembrane region" description="Helical" evidence="7">
    <location>
        <begin position="340"/>
        <end position="368"/>
    </location>
</feature>
<feature type="transmembrane region" description="Helical" evidence="7">
    <location>
        <begin position="380"/>
        <end position="399"/>
    </location>
</feature>
<dbReference type="OrthoDB" id="9796052at2"/>
<evidence type="ECO:0000259" key="8">
    <source>
        <dbReference type="Pfam" id="PF06808"/>
    </source>
</evidence>
<keyword evidence="3 7" id="KW-0997">Cell inner membrane</keyword>
<feature type="transmembrane region" description="Helical" evidence="7">
    <location>
        <begin position="419"/>
        <end position="441"/>
    </location>
</feature>
<sequence>MPFYEILSLTLMASFIVCLFLGFPVAWLLAGVSVLFTALAITLTTQFGMDTFLLTSWVKFSGIIDRFDAIMSNWVLVSLPMFVYMGLMLDRSGVADVMMRNFVKVFGGIRGGLGLTVIVIGILLAASTGIVGASVVLLAMLAMPILLQHNYSKPIASGLVAASGTLGILIPPSIMLVLMADQVSTSVGDLFMGALIPGLLLGTLYMVYVVAVGFIRPDIVPPRPANAEKLTLAQVGVAFLSTLPTFGLILLVLGSIFFGIATPTEASGLGAAGAMVLAAINRKLSWQVIRQVGVETTLTTSFIFAIFIGATVFAYVLRMIGGDELITEFFKGTGLGPTGLVLLVLAVVFVAGFFLDWFEIVLIILPLLAPVIKLNGTDMTWFLILIALMLQTSFLTPPVGFSLFYLKGVVPAGVTIRDIYIGIIPFVLLQMAMVALCLLFPQIILWLPQQMYGAPGG</sequence>
<accession>A0A5B8RZG2</accession>
<dbReference type="InterPro" id="IPR004681">
    <property type="entry name" value="TRAP_DctM"/>
</dbReference>
<comment type="function">
    <text evidence="7">Part of the tripartite ATP-independent periplasmic (TRAP) transport system.</text>
</comment>
<keyword evidence="2" id="KW-1003">Cell membrane</keyword>
<evidence type="ECO:0000313" key="9">
    <source>
        <dbReference type="EMBL" id="QEA14234.1"/>
    </source>
</evidence>
<evidence type="ECO:0000256" key="7">
    <source>
        <dbReference type="RuleBase" id="RU369079"/>
    </source>
</evidence>
<feature type="transmembrane region" description="Helical" evidence="7">
    <location>
        <begin position="296"/>
        <end position="320"/>
    </location>
</feature>
<protein>
    <recommendedName>
        <fullName evidence="7">TRAP transporter large permease protein</fullName>
    </recommendedName>
</protein>
<comment type="similarity">
    <text evidence="7">Belongs to the TRAP transporter large permease family.</text>
</comment>
<evidence type="ECO:0000313" key="10">
    <source>
        <dbReference type="Proteomes" id="UP000321199"/>
    </source>
</evidence>
<feature type="transmembrane region" description="Helical" evidence="7">
    <location>
        <begin position="69"/>
        <end position="89"/>
    </location>
</feature>
<dbReference type="RefSeq" id="WP_146913819.1">
    <property type="nucleotide sequence ID" value="NZ_CP042344.1"/>
</dbReference>
<feature type="transmembrane region" description="Helical" evidence="7">
    <location>
        <begin position="28"/>
        <end position="49"/>
    </location>
</feature>
<comment type="subunit">
    <text evidence="7">The complex comprises the extracytoplasmic solute receptor protein and the two transmembrane proteins.</text>
</comment>
<feature type="transmembrane region" description="Helical" evidence="7">
    <location>
        <begin position="266"/>
        <end position="284"/>
    </location>
</feature>
<feature type="transmembrane region" description="Helical" evidence="7">
    <location>
        <begin position="6"/>
        <end position="23"/>
    </location>
</feature>
<organism evidence="9 10">
    <name type="scientific">Comamonas flocculans</name>
    <dbReference type="NCBI Taxonomy" id="2597701"/>
    <lineage>
        <taxon>Bacteria</taxon>
        <taxon>Pseudomonadati</taxon>
        <taxon>Pseudomonadota</taxon>
        <taxon>Betaproteobacteria</taxon>
        <taxon>Burkholderiales</taxon>
        <taxon>Comamonadaceae</taxon>
        <taxon>Comamonas</taxon>
    </lineage>
</organism>
<proteinExistence type="inferred from homology"/>
<evidence type="ECO:0000256" key="4">
    <source>
        <dbReference type="ARBA" id="ARBA00022692"/>
    </source>
</evidence>
<name>A0A5B8RZG2_9BURK</name>